<comment type="caution">
    <text evidence="2">The sequence shown here is derived from an EMBL/GenBank/DDBJ whole genome shotgun (WGS) entry which is preliminary data.</text>
</comment>
<reference evidence="2 3" key="1">
    <citation type="submission" date="2022-04" db="EMBL/GenBank/DDBJ databases">
        <title>Paracoccus sp. YLB-12 draft genome sequence.</title>
        <authorList>
            <person name="Yu L."/>
        </authorList>
    </citation>
    <scope>NUCLEOTIDE SEQUENCE [LARGE SCALE GENOMIC DNA]</scope>
    <source>
        <strain evidence="2 3">YLB-12</strain>
    </source>
</reference>
<accession>A0ABT2KC19</accession>
<dbReference type="RefSeq" id="WP_260277268.1">
    <property type="nucleotide sequence ID" value="NZ_JANAVZ010000005.1"/>
</dbReference>
<keyword evidence="3" id="KW-1185">Reference proteome</keyword>
<dbReference type="PROSITE" id="PS51186">
    <property type="entry name" value="GNAT"/>
    <property type="match status" value="1"/>
</dbReference>
<name>A0ABT2KC19_9RHOB</name>
<dbReference type="PANTHER" id="PTHR43441:SF2">
    <property type="entry name" value="FAMILY ACETYLTRANSFERASE, PUTATIVE (AFU_ORTHOLOGUE AFUA_7G00850)-RELATED"/>
    <property type="match status" value="1"/>
</dbReference>
<gene>
    <name evidence="2" type="ORF">MU516_11025</name>
</gene>
<evidence type="ECO:0000259" key="1">
    <source>
        <dbReference type="PROSITE" id="PS51186"/>
    </source>
</evidence>
<feature type="domain" description="N-acetyltransferase" evidence="1">
    <location>
        <begin position="46"/>
        <end position="202"/>
    </location>
</feature>
<organism evidence="2 3">
    <name type="scientific">Paracoccus maritimus</name>
    <dbReference type="NCBI Taxonomy" id="2933292"/>
    <lineage>
        <taxon>Bacteria</taxon>
        <taxon>Pseudomonadati</taxon>
        <taxon>Pseudomonadota</taxon>
        <taxon>Alphaproteobacteria</taxon>
        <taxon>Rhodobacterales</taxon>
        <taxon>Paracoccaceae</taxon>
        <taxon>Paracoccus</taxon>
    </lineage>
</organism>
<dbReference type="Pfam" id="PF13302">
    <property type="entry name" value="Acetyltransf_3"/>
    <property type="match status" value="1"/>
</dbReference>
<dbReference type="PANTHER" id="PTHR43441">
    <property type="entry name" value="RIBOSOMAL-PROTEIN-SERINE ACETYLTRANSFERASE"/>
    <property type="match status" value="1"/>
</dbReference>
<sequence>MHHGECGPEELTERDDHKELRPIGAPVHGFAPPPLPGAAPILTRWVRLKRMSAERDAAAIHAAVVGQDWLWDYMPNGPYSTAEDLLTWMRGVEGGEDPCFYSIFDPDAASAALGYAAFMRMDRSAGVIEIGNIMLSPAIQGARIGSAALMAMIGWAFMSGYRRVEWKCNALNAPSRRAALRFGFRFEGVFRQHMIVKGRNRDTAWFAITDRDWGTLSHAYDDWLSPDNFDRRGQQLRSLSELTRTGHQS</sequence>
<dbReference type="EMBL" id="JANAVZ010000005">
    <property type="protein sequence ID" value="MCT4333395.1"/>
    <property type="molecule type" value="Genomic_DNA"/>
</dbReference>
<evidence type="ECO:0000313" key="2">
    <source>
        <dbReference type="EMBL" id="MCT4333395.1"/>
    </source>
</evidence>
<dbReference type="InterPro" id="IPR051908">
    <property type="entry name" value="Ribosomal_N-acetyltransferase"/>
</dbReference>
<proteinExistence type="predicted"/>
<dbReference type="InterPro" id="IPR000182">
    <property type="entry name" value="GNAT_dom"/>
</dbReference>
<dbReference type="CDD" id="cd04301">
    <property type="entry name" value="NAT_SF"/>
    <property type="match status" value="1"/>
</dbReference>
<dbReference type="Proteomes" id="UP001320702">
    <property type="component" value="Unassembled WGS sequence"/>
</dbReference>
<dbReference type="SUPFAM" id="SSF55729">
    <property type="entry name" value="Acyl-CoA N-acyltransferases (Nat)"/>
    <property type="match status" value="1"/>
</dbReference>
<protein>
    <submittedName>
        <fullName evidence="2">GNAT family N-acetyltransferase</fullName>
    </submittedName>
</protein>
<evidence type="ECO:0000313" key="3">
    <source>
        <dbReference type="Proteomes" id="UP001320702"/>
    </source>
</evidence>
<dbReference type="InterPro" id="IPR016181">
    <property type="entry name" value="Acyl_CoA_acyltransferase"/>
</dbReference>
<dbReference type="Gene3D" id="3.40.630.30">
    <property type="match status" value="1"/>
</dbReference>